<keyword evidence="2" id="KW-1185">Reference proteome</keyword>
<proteinExistence type="predicted"/>
<dbReference type="EMBL" id="JAPTNG010000009">
    <property type="protein sequence ID" value="MCZ0831695.1"/>
    <property type="molecule type" value="Genomic_DNA"/>
</dbReference>
<protein>
    <recommendedName>
        <fullName evidence="3">MerR family transcriptional regulator</fullName>
    </recommendedName>
</protein>
<gene>
    <name evidence="1" type="ORF">O0535_13195</name>
</gene>
<evidence type="ECO:0000313" key="2">
    <source>
        <dbReference type="Proteomes" id="UP001067708"/>
    </source>
</evidence>
<evidence type="ECO:0000313" key="1">
    <source>
        <dbReference type="EMBL" id="MCZ0831695.1"/>
    </source>
</evidence>
<accession>A0ABT4HZP6</accession>
<name>A0ABT4HZP6_9BACL</name>
<comment type="caution">
    <text evidence="1">The sequence shown here is derived from an EMBL/GenBank/DDBJ whole genome shotgun (WGS) entry which is preliminary data.</text>
</comment>
<dbReference type="Proteomes" id="UP001067708">
    <property type="component" value="Unassembled WGS sequence"/>
</dbReference>
<reference evidence="1" key="1">
    <citation type="submission" date="2022-09" db="EMBL/GenBank/DDBJ databases">
        <title>Genome analysis and characterization of larvicidal activity of Brevibacillus strains.</title>
        <authorList>
            <person name="Patrusheva E.V."/>
            <person name="Izotova A.O."/>
            <person name="Toshchakov S.V."/>
            <person name="Sineoky S.P."/>
        </authorList>
    </citation>
    <scope>NUCLEOTIDE SEQUENCE</scope>
    <source>
        <strain evidence="1">VKPM_B-13244</strain>
    </source>
</reference>
<evidence type="ECO:0008006" key="3">
    <source>
        <dbReference type="Google" id="ProtNLM"/>
    </source>
</evidence>
<dbReference type="InterPro" id="IPR009061">
    <property type="entry name" value="DNA-bd_dom_put_sf"/>
</dbReference>
<dbReference type="SUPFAM" id="SSF46955">
    <property type="entry name" value="Putative DNA-binding domain"/>
    <property type="match status" value="1"/>
</dbReference>
<organism evidence="1 2">
    <name type="scientific">Brevibacillus halotolerans</name>
    <dbReference type="NCBI Taxonomy" id="1507437"/>
    <lineage>
        <taxon>Bacteria</taxon>
        <taxon>Bacillati</taxon>
        <taxon>Bacillota</taxon>
        <taxon>Bacilli</taxon>
        <taxon>Bacillales</taxon>
        <taxon>Paenibacillaceae</taxon>
        <taxon>Brevibacillus</taxon>
    </lineage>
</organism>
<sequence length="226" mass="26516">MSKICFEELRLESDHMKQMLHTWMASKEVAEKLDLHVRTLRNWLDLFVPTSQRQKNPQGHYLISTDGFTLLQEAKKRKDSGNSSLKEIQRDMLEEGILPVEILDNEVAANGETQVSGSKALPSQPLTNALREVEITVQDTLLQFQKEISQLSTLPQLQASILEKIAEIEDKQEALRLEMRRVTFEMDLMHQRLTRRKQRSNRYESRWSLNPFRWFTRSNNHRVISE</sequence>
<dbReference type="Gene3D" id="1.10.1660.10">
    <property type="match status" value="1"/>
</dbReference>